<dbReference type="EMBL" id="SEYY01001589">
    <property type="protein sequence ID" value="KAB7505218.1"/>
    <property type="molecule type" value="Genomic_DNA"/>
</dbReference>
<protein>
    <submittedName>
        <fullName evidence="1">Uncharacterized protein</fullName>
    </submittedName>
</protein>
<sequence>MTVEELINNAPSDWTFGCMSKRLISEAIGSKEHVKGIIDCLHPDYPICAKPGYRIIAEEIFRRADGGGRCRTCSPKTQALVNYALQLMQQRHPRELREGLSYLG</sequence>
<reference evidence="1 2" key="1">
    <citation type="journal article" date="2019" name="PLoS Biol.">
        <title>Sex chromosomes control vertical transmission of feminizing Wolbachia symbionts in an isopod.</title>
        <authorList>
            <person name="Becking T."/>
            <person name="Chebbi M.A."/>
            <person name="Giraud I."/>
            <person name="Moumen B."/>
            <person name="Laverre T."/>
            <person name="Caubet Y."/>
            <person name="Peccoud J."/>
            <person name="Gilbert C."/>
            <person name="Cordaux R."/>
        </authorList>
    </citation>
    <scope>NUCLEOTIDE SEQUENCE [LARGE SCALE GENOMIC DNA]</scope>
    <source>
        <strain evidence="1">ANa2</strain>
        <tissue evidence="1">Whole body excluding digestive tract and cuticle</tissue>
    </source>
</reference>
<organism evidence="1 2">
    <name type="scientific">Armadillidium nasatum</name>
    <dbReference type="NCBI Taxonomy" id="96803"/>
    <lineage>
        <taxon>Eukaryota</taxon>
        <taxon>Metazoa</taxon>
        <taxon>Ecdysozoa</taxon>
        <taxon>Arthropoda</taxon>
        <taxon>Crustacea</taxon>
        <taxon>Multicrustacea</taxon>
        <taxon>Malacostraca</taxon>
        <taxon>Eumalacostraca</taxon>
        <taxon>Peracarida</taxon>
        <taxon>Isopoda</taxon>
        <taxon>Oniscidea</taxon>
        <taxon>Crinocheta</taxon>
        <taxon>Armadillidiidae</taxon>
        <taxon>Armadillidium</taxon>
    </lineage>
</organism>
<keyword evidence="2" id="KW-1185">Reference proteome</keyword>
<accession>A0A5N5TGK2</accession>
<proteinExistence type="predicted"/>
<evidence type="ECO:0000313" key="1">
    <source>
        <dbReference type="EMBL" id="KAB7505218.1"/>
    </source>
</evidence>
<comment type="caution">
    <text evidence="1">The sequence shown here is derived from an EMBL/GenBank/DDBJ whole genome shotgun (WGS) entry which is preliminary data.</text>
</comment>
<gene>
    <name evidence="1" type="ORF">Anas_12204</name>
</gene>
<evidence type="ECO:0000313" key="2">
    <source>
        <dbReference type="Proteomes" id="UP000326759"/>
    </source>
</evidence>
<name>A0A5N5TGK2_9CRUS</name>
<dbReference type="Proteomes" id="UP000326759">
    <property type="component" value="Unassembled WGS sequence"/>
</dbReference>
<dbReference type="AlphaFoldDB" id="A0A5N5TGK2"/>